<feature type="transmembrane region" description="Helical" evidence="1">
    <location>
        <begin position="6"/>
        <end position="28"/>
    </location>
</feature>
<reference evidence="3 4" key="4">
    <citation type="journal article" date="2009" name="Appl. Environ. Microbiol.">
        <title>Comparative genome-wide transcriptional profiling of Azorhizobium caulinodans ORS571 grown under free-living and symbiotic conditions.</title>
        <authorList>
            <person name="Tsukada S."/>
            <person name="Aono T."/>
            <person name="Akiba N."/>
            <person name="Lee KB."/>
            <person name="Liu CT."/>
            <person name="Toyazaki H."/>
            <person name="Oyaizu H."/>
        </authorList>
    </citation>
    <scope>NUCLEOTIDE SEQUENCE [LARGE SCALE GENOMIC DNA]</scope>
    <source>
        <strain evidence="4">ATCC 43989 / DSM 5975 / JCM 20966 / LMG 6465 / NBRC 14845 / NCIMB 13405 / ORS 571</strain>
    </source>
</reference>
<dbReference type="EMBL" id="AP009384">
    <property type="protein sequence ID" value="BAF86051.1"/>
    <property type="molecule type" value="Genomic_DNA"/>
</dbReference>
<keyword evidence="4" id="KW-1185">Reference proteome</keyword>
<dbReference type="eggNOG" id="COG0451">
    <property type="taxonomic scope" value="Bacteria"/>
</dbReference>
<dbReference type="KEGG" id="azc:AZC_0053"/>
<reference evidence="3 4" key="5">
    <citation type="journal article" date="2010" name="Appl. Environ. Microbiol.">
        <title>phrR-like gene praR of Azorhizobium caulinodans ORS571 is essential for symbiosis with Sesbania rostrata and is involved in expression of reb genes.</title>
        <authorList>
            <person name="Akiba N."/>
            <person name="Aono T."/>
            <person name="Toyazaki H."/>
            <person name="Sato S."/>
            <person name="Oyaizu H."/>
        </authorList>
    </citation>
    <scope>NUCLEOTIDE SEQUENCE [LARGE SCALE GENOMIC DNA]</scope>
    <source>
        <strain evidence="4">ATCC 43989 / DSM 5975 / JCM 20966 / LMG 6465 / NBRC 14845 / NCIMB 13405 / ORS 571</strain>
    </source>
</reference>
<dbReference type="STRING" id="438753.AZC_0053"/>
<reference evidence="3 4" key="1">
    <citation type="journal article" date="2007" name="Appl. Environ. Microbiol.">
        <title>Rhizobial factors required for stem nodule maturation and maintenance in Sesbania rostrata-Azorhizobium caulinodans ORS571 symbiosis.</title>
        <authorList>
            <person name="Suzuki S."/>
            <person name="Aono T."/>
            <person name="Lee KB."/>
            <person name="Suzuki T."/>
            <person name="Liu CT."/>
            <person name="Miwa H."/>
            <person name="Wakao S."/>
            <person name="Iki T."/>
            <person name="Oyaizu H."/>
        </authorList>
    </citation>
    <scope>NUCLEOTIDE SEQUENCE [LARGE SCALE GENOMIC DNA]</scope>
    <source>
        <strain evidence="4">ATCC 43989 / DSM 5975 / JCM 20966 / LMG 6465 / NBRC 14845 / NCIMB 13405 / ORS 571</strain>
    </source>
</reference>
<dbReference type="InterPro" id="IPR036291">
    <property type="entry name" value="NAD(P)-bd_dom_sf"/>
</dbReference>
<gene>
    <name evidence="3" type="ordered locus">AZC_0053</name>
</gene>
<reference evidence="4" key="2">
    <citation type="submission" date="2007-04" db="EMBL/GenBank/DDBJ databases">
        <title>Complete genome sequence of the nitrogen-fixing bacterium Azorhizobium caulinodans ORS571.</title>
        <authorList>
            <person name="Lee K.B."/>
            <person name="Backer P.D."/>
            <person name="Aono T."/>
            <person name="Liu C.T."/>
            <person name="Suzuki S."/>
            <person name="Suzuki T."/>
            <person name="Kaneko T."/>
            <person name="Yamada M."/>
            <person name="Tabata S."/>
            <person name="Kupfer D.M."/>
            <person name="Najar F.Z."/>
            <person name="Wiley G.B."/>
            <person name="Roe B."/>
            <person name="Binnewies T."/>
            <person name="Ussery D."/>
            <person name="Vereecke D."/>
            <person name="Gevers D."/>
            <person name="Holsters M."/>
            <person name="Oyaizu H."/>
        </authorList>
    </citation>
    <scope>NUCLEOTIDE SEQUENCE [LARGE SCALE GENOMIC DNA]</scope>
    <source>
        <strain evidence="4">ATCC 43989 / DSM 5975 / JCM 20966 / LMG 6465 / NBRC 14845 / NCIMB 13405 / ORS 571</strain>
    </source>
</reference>
<dbReference type="RefSeq" id="WP_012168584.1">
    <property type="nucleotide sequence ID" value="NC_009937.1"/>
</dbReference>
<reference evidence="3 4" key="3">
    <citation type="journal article" date="2008" name="BMC Genomics">
        <title>The genome of the versatile nitrogen fixer Azorhizobium caulinodans ORS571.</title>
        <authorList>
            <person name="Lee KB."/>
            <person name="Backer P.D."/>
            <person name="Aono T."/>
            <person name="Liu CT."/>
            <person name="Suzuki S."/>
            <person name="Suzuki T."/>
            <person name="Kaneko T."/>
            <person name="Yamada M."/>
            <person name="Tabata S."/>
            <person name="Kupfer D.M."/>
            <person name="Najar F.Z."/>
            <person name="Wiley G.B."/>
            <person name="Roe B."/>
            <person name="Binnewies T.T."/>
            <person name="Ussery D.W."/>
            <person name="D'Haeze W."/>
            <person name="Herder J.D."/>
            <person name="Gevers D."/>
            <person name="Vereecke D."/>
            <person name="Holsters M."/>
            <person name="Oyaizu H."/>
        </authorList>
    </citation>
    <scope>NUCLEOTIDE SEQUENCE [LARGE SCALE GENOMIC DNA]</scope>
    <source>
        <strain evidence="4">ATCC 43989 / DSM 5975 / JCM 20966 / LMG 6465 / NBRC 14845 / NCIMB 13405 / ORS 571</strain>
    </source>
</reference>
<proteinExistence type="predicted"/>
<dbReference type="Gene3D" id="3.40.50.720">
    <property type="entry name" value="NAD(P)-binding Rossmann-like Domain"/>
    <property type="match status" value="1"/>
</dbReference>
<accession>A8IG80</accession>
<keyword evidence="1" id="KW-1133">Transmembrane helix</keyword>
<keyword evidence="1" id="KW-0472">Membrane</keyword>
<dbReference type="AlphaFoldDB" id="A8IG80"/>
<protein>
    <submittedName>
        <fullName evidence="3">GDP-6-deoxy-D-lyxo-4-hexulose reductase</fullName>
    </submittedName>
</protein>
<dbReference type="Proteomes" id="UP000000270">
    <property type="component" value="Chromosome"/>
</dbReference>
<name>A8IG80_AZOC5</name>
<evidence type="ECO:0000259" key="2">
    <source>
        <dbReference type="Pfam" id="PF16363"/>
    </source>
</evidence>
<reference evidence="3 4" key="6">
    <citation type="journal article" date="2011" name="Appl. Environ. Microbiol.">
        <title>Involvement of the azorhizobial chromosome partition gene (parA) in the onset of bacteroid differentiation during Sesbania rostrata stem nodule development.</title>
        <authorList>
            <person name="Liu CT."/>
            <person name="Lee KB."/>
            <person name="Wang YS."/>
            <person name="Peng MH."/>
            <person name="Lee KT."/>
            <person name="Suzuki S."/>
            <person name="Suzuki T."/>
            <person name="Oyaizu H."/>
        </authorList>
    </citation>
    <scope>NUCLEOTIDE SEQUENCE [LARGE SCALE GENOMIC DNA]</scope>
    <source>
        <strain evidence="4">ATCC 43989 / DSM 5975 / JCM 20966 / LMG 6465 / NBRC 14845 / NCIMB 13405 / ORS 571</strain>
    </source>
</reference>
<feature type="domain" description="NAD(P)-binding" evidence="2">
    <location>
        <begin position="8"/>
        <end position="304"/>
    </location>
</feature>
<evidence type="ECO:0000256" key="1">
    <source>
        <dbReference type="SAM" id="Phobius"/>
    </source>
</evidence>
<organism evidence="3 4">
    <name type="scientific">Azorhizobium caulinodans (strain ATCC 43989 / DSM 5975 / JCM 20966 / LMG 6465 / NBRC 14845 / NCIMB 13405 / ORS 571)</name>
    <dbReference type="NCBI Taxonomy" id="438753"/>
    <lineage>
        <taxon>Bacteria</taxon>
        <taxon>Pseudomonadati</taxon>
        <taxon>Pseudomonadota</taxon>
        <taxon>Alphaproteobacteria</taxon>
        <taxon>Hyphomicrobiales</taxon>
        <taxon>Xanthobacteraceae</taxon>
        <taxon>Azorhizobium</taxon>
    </lineage>
</organism>
<dbReference type="Pfam" id="PF16363">
    <property type="entry name" value="GDP_Man_Dehyd"/>
    <property type="match status" value="1"/>
</dbReference>
<evidence type="ECO:0000313" key="3">
    <source>
        <dbReference type="EMBL" id="BAF86051.1"/>
    </source>
</evidence>
<dbReference type="PANTHER" id="PTHR43000">
    <property type="entry name" value="DTDP-D-GLUCOSE 4,6-DEHYDRATASE-RELATED"/>
    <property type="match status" value="1"/>
</dbReference>
<keyword evidence="1" id="KW-0812">Transmembrane</keyword>
<dbReference type="InterPro" id="IPR016040">
    <property type="entry name" value="NAD(P)-bd_dom"/>
</dbReference>
<evidence type="ECO:0000313" key="4">
    <source>
        <dbReference type="Proteomes" id="UP000000270"/>
    </source>
</evidence>
<dbReference type="HOGENOM" id="CLU_007383_1_7_5"/>
<dbReference type="SUPFAM" id="SSF51735">
    <property type="entry name" value="NAD(P)-binding Rossmann-fold domains"/>
    <property type="match status" value="1"/>
</dbReference>
<sequence length="325" mass="35373">MPGNPVLLLVGGTGFVGGHLAPALVAAFPRHRRVMLSRGEASARPDWETLEGDLSDAVAMDRIVAELRPEVVIHLAAQASVVSDPNATWVVNCGGTFNLARAVARHVPRGLFFFSSSGEIYGESFNDGPAREDTAPRPMNAYAGSKLAAEAVLRALLPQEWRLVIARAFNHTGPGQDERFVLPSFAAQIARIEAGQIAPRIRVGNLAAERDFLHVKDVVAAYIALLHYEGPERRILVNVASGHVYGISDLLERLRGSARRPFEVEIDPARMRPSDIPCAAGDPSLLKQLVNWTPRHSIQETLDELLDWWRAAVLSGRGEGVSTNH</sequence>
<dbReference type="Gene3D" id="3.90.25.10">
    <property type="entry name" value="UDP-galactose 4-epimerase, domain 1"/>
    <property type="match status" value="1"/>
</dbReference>